<dbReference type="RefSeq" id="WP_204197786.1">
    <property type="nucleotide sequence ID" value="NZ_JAFEMC010000002.1"/>
</dbReference>
<organism evidence="1 2">
    <name type="scientific">Sphingomonas longa</name>
    <dbReference type="NCBI Taxonomy" id="2778730"/>
    <lineage>
        <taxon>Bacteria</taxon>
        <taxon>Pseudomonadati</taxon>
        <taxon>Pseudomonadota</taxon>
        <taxon>Alphaproteobacteria</taxon>
        <taxon>Sphingomonadales</taxon>
        <taxon>Sphingomonadaceae</taxon>
        <taxon>Sphingomonas</taxon>
    </lineage>
</organism>
<dbReference type="EMBL" id="JAFEMC010000002">
    <property type="protein sequence ID" value="MBM6576293.1"/>
    <property type="molecule type" value="Genomic_DNA"/>
</dbReference>
<proteinExistence type="predicted"/>
<evidence type="ECO:0000313" key="2">
    <source>
        <dbReference type="Proteomes" id="UP000763641"/>
    </source>
</evidence>
<dbReference type="Proteomes" id="UP000763641">
    <property type="component" value="Unassembled WGS sequence"/>
</dbReference>
<sequence length="139" mass="15177">MLSFALLAIAAVQPIDRTPEQARGVVQRYYAAIERGDYHGAYRLWSGKGQASSQSYAAFTRGFARTAHTRVVAGAPIDGEGAAGSVFITVPVRVYATLKNGRHQRFAGQYILRRVNDVDGATREQLSWHLTSATLRPIG</sequence>
<accession>A0ABS2D5U9</accession>
<comment type="caution">
    <text evidence="1">The sequence shown here is derived from an EMBL/GenBank/DDBJ whole genome shotgun (WGS) entry which is preliminary data.</text>
</comment>
<protein>
    <recommendedName>
        <fullName evidence="3">DUF4440 domain-containing protein</fullName>
    </recommendedName>
</protein>
<dbReference type="SUPFAM" id="SSF54427">
    <property type="entry name" value="NTF2-like"/>
    <property type="match status" value="1"/>
</dbReference>
<evidence type="ECO:0000313" key="1">
    <source>
        <dbReference type="EMBL" id="MBM6576293.1"/>
    </source>
</evidence>
<gene>
    <name evidence="1" type="ORF">ILT43_07905</name>
</gene>
<reference evidence="1 2" key="1">
    <citation type="submission" date="2020-12" db="EMBL/GenBank/DDBJ databases">
        <title>Sphingomonas sp.</title>
        <authorList>
            <person name="Kim M.K."/>
        </authorList>
    </citation>
    <scope>NUCLEOTIDE SEQUENCE [LARGE SCALE GENOMIC DNA]</scope>
    <source>
        <strain evidence="1 2">BT552</strain>
    </source>
</reference>
<name>A0ABS2D5U9_9SPHN</name>
<dbReference type="InterPro" id="IPR032710">
    <property type="entry name" value="NTF2-like_dom_sf"/>
</dbReference>
<evidence type="ECO:0008006" key="3">
    <source>
        <dbReference type="Google" id="ProtNLM"/>
    </source>
</evidence>
<keyword evidence="2" id="KW-1185">Reference proteome</keyword>